<protein>
    <recommendedName>
        <fullName evidence="10">TIGR00255 family protein</fullName>
    </recommendedName>
</protein>
<keyword evidence="3" id="KW-0255">Endonuclease</keyword>
<evidence type="ECO:0000256" key="2">
    <source>
        <dbReference type="ARBA" id="ARBA00022722"/>
    </source>
</evidence>
<evidence type="ECO:0000313" key="9">
    <source>
        <dbReference type="Proteomes" id="UP000035100"/>
    </source>
</evidence>
<keyword evidence="2" id="KW-0540">Nuclease</keyword>
<dbReference type="OrthoDB" id="9771229at2"/>
<dbReference type="InterPro" id="IPR005229">
    <property type="entry name" value="YicC/YloC-like"/>
</dbReference>
<dbReference type="AlphaFoldDB" id="A0A0D0Q9L7"/>
<gene>
    <name evidence="8" type="ORF">Wenmar_03672</name>
</gene>
<comment type="similarity">
    <text evidence="5">Belongs to the YicC/YloC family.</text>
</comment>
<dbReference type="eggNOG" id="COG1561">
    <property type="taxonomic scope" value="Bacteria"/>
</dbReference>
<evidence type="ECO:0008006" key="10">
    <source>
        <dbReference type="Google" id="ProtNLM"/>
    </source>
</evidence>
<proteinExistence type="inferred from homology"/>
<dbReference type="GO" id="GO:0004521">
    <property type="term" value="F:RNA endonuclease activity"/>
    <property type="evidence" value="ECO:0007669"/>
    <property type="project" value="InterPro"/>
</dbReference>
<dbReference type="Proteomes" id="UP000035100">
    <property type="component" value="Unassembled WGS sequence"/>
</dbReference>
<sequence length="298" mass="31841">MIRSMTAFAARAGQTLEATWTWELRSVNGRGLDLRLRLPDGLPGLEAAVRERLGAAVARGNVTLSLRLETKSGPTRPVVDEAALDAALAALAQVGERARAQGVEVAPPGAAEVLSLRGVAQWTQNAEAEDAGALVAELLADFDVLLAEFRAMGDREGRALEGVLTDLLDRIAAMTEDAAARAEERLPETRAALVAALARVTAEVREVDEGRIAQELALIAVKADVTEEIERLRAHIAAAREIVADDAPSGRRLDFLAQEFNREANTLCSKSGSVALTRVGLDLKAAIDQMREQIQNAE</sequence>
<dbReference type="InterPro" id="IPR013551">
    <property type="entry name" value="YicC-like_C"/>
</dbReference>
<dbReference type="PATRIC" id="fig|1123501.6.peg.3799"/>
<organism evidence="8 9">
    <name type="scientific">Wenxinia marina DSM 24838</name>
    <dbReference type="NCBI Taxonomy" id="1123501"/>
    <lineage>
        <taxon>Bacteria</taxon>
        <taxon>Pseudomonadati</taxon>
        <taxon>Pseudomonadota</taxon>
        <taxon>Alphaproteobacteria</taxon>
        <taxon>Rhodobacterales</taxon>
        <taxon>Roseobacteraceae</taxon>
        <taxon>Wenxinia</taxon>
    </lineage>
</organism>
<dbReference type="Pfam" id="PF08340">
    <property type="entry name" value="YicC-like_C"/>
    <property type="match status" value="1"/>
</dbReference>
<dbReference type="InterPro" id="IPR013527">
    <property type="entry name" value="YicC-like_N"/>
</dbReference>
<feature type="domain" description="Endoribonuclease YicC-like C-terminal" evidence="7">
    <location>
        <begin position="180"/>
        <end position="298"/>
    </location>
</feature>
<comment type="cofactor">
    <cofactor evidence="1">
        <name>a divalent metal cation</name>
        <dbReference type="ChEBI" id="CHEBI:60240"/>
    </cofactor>
</comment>
<keyword evidence="9" id="KW-1185">Reference proteome</keyword>
<evidence type="ECO:0000259" key="6">
    <source>
        <dbReference type="Pfam" id="PF03755"/>
    </source>
</evidence>
<dbReference type="PANTHER" id="PTHR30636:SF3">
    <property type="entry name" value="UPF0701 PROTEIN YICC"/>
    <property type="match status" value="1"/>
</dbReference>
<reference evidence="8 9" key="1">
    <citation type="submission" date="2013-01" db="EMBL/GenBank/DDBJ databases">
        <authorList>
            <person name="Fiebig A."/>
            <person name="Goeker M."/>
            <person name="Klenk H.-P.P."/>
        </authorList>
    </citation>
    <scope>NUCLEOTIDE SEQUENCE [LARGE SCALE GENOMIC DNA]</scope>
    <source>
        <strain evidence="8 9">DSM 24838</strain>
    </source>
</reference>
<dbReference type="Pfam" id="PF03755">
    <property type="entry name" value="YicC-like_N"/>
    <property type="match status" value="1"/>
</dbReference>
<dbReference type="NCBIfam" id="TIGR00255">
    <property type="entry name" value="YicC/YloC family endoribonuclease"/>
    <property type="match status" value="1"/>
</dbReference>
<evidence type="ECO:0000256" key="1">
    <source>
        <dbReference type="ARBA" id="ARBA00001968"/>
    </source>
</evidence>
<dbReference type="STRING" id="1123501.Wenmar_03672"/>
<dbReference type="RefSeq" id="WP_018302459.1">
    <property type="nucleotide sequence ID" value="NZ_KB902284.1"/>
</dbReference>
<dbReference type="GO" id="GO:0016787">
    <property type="term" value="F:hydrolase activity"/>
    <property type="evidence" value="ECO:0007669"/>
    <property type="project" value="UniProtKB-KW"/>
</dbReference>
<comment type="caution">
    <text evidence="8">The sequence shown here is derived from an EMBL/GenBank/DDBJ whole genome shotgun (WGS) entry which is preliminary data.</text>
</comment>
<keyword evidence="4" id="KW-0378">Hydrolase</keyword>
<evidence type="ECO:0000256" key="4">
    <source>
        <dbReference type="ARBA" id="ARBA00022801"/>
    </source>
</evidence>
<evidence type="ECO:0000256" key="3">
    <source>
        <dbReference type="ARBA" id="ARBA00022759"/>
    </source>
</evidence>
<accession>A0A0D0Q9L7</accession>
<dbReference type="PANTHER" id="PTHR30636">
    <property type="entry name" value="UPF0701 PROTEIN YICC"/>
    <property type="match status" value="1"/>
</dbReference>
<evidence type="ECO:0000256" key="5">
    <source>
        <dbReference type="ARBA" id="ARBA00035648"/>
    </source>
</evidence>
<feature type="domain" description="Endoribonuclease YicC-like N-terminal" evidence="6">
    <location>
        <begin position="2"/>
        <end position="161"/>
    </location>
</feature>
<name>A0A0D0Q9L7_9RHOB</name>
<evidence type="ECO:0000259" key="7">
    <source>
        <dbReference type="Pfam" id="PF08340"/>
    </source>
</evidence>
<evidence type="ECO:0000313" key="8">
    <source>
        <dbReference type="EMBL" id="KIQ67713.1"/>
    </source>
</evidence>
<dbReference type="EMBL" id="AONG01000020">
    <property type="protein sequence ID" value="KIQ67713.1"/>
    <property type="molecule type" value="Genomic_DNA"/>
</dbReference>